<reference evidence="1 2" key="2">
    <citation type="journal article" date="2022" name="Mol. Ecol. Resour.">
        <title>The genomes of chicory, endive, great burdock and yacon provide insights into Asteraceae paleo-polyploidization history and plant inulin production.</title>
        <authorList>
            <person name="Fan W."/>
            <person name="Wang S."/>
            <person name="Wang H."/>
            <person name="Wang A."/>
            <person name="Jiang F."/>
            <person name="Liu H."/>
            <person name="Zhao H."/>
            <person name="Xu D."/>
            <person name="Zhang Y."/>
        </authorList>
    </citation>
    <scope>NUCLEOTIDE SEQUENCE [LARGE SCALE GENOMIC DNA]</scope>
    <source>
        <strain evidence="2">cv. Niubang</strain>
    </source>
</reference>
<evidence type="ECO:0000313" key="1">
    <source>
        <dbReference type="EMBL" id="KAI3706618.1"/>
    </source>
</evidence>
<proteinExistence type="predicted"/>
<comment type="caution">
    <text evidence="1">The sequence shown here is derived from an EMBL/GenBank/DDBJ whole genome shotgun (WGS) entry which is preliminary data.</text>
</comment>
<gene>
    <name evidence="1" type="ORF">L6452_24493</name>
</gene>
<dbReference type="EMBL" id="CM042054">
    <property type="protein sequence ID" value="KAI3706618.1"/>
    <property type="molecule type" value="Genomic_DNA"/>
</dbReference>
<protein>
    <submittedName>
        <fullName evidence="1">Uncharacterized protein</fullName>
    </submittedName>
</protein>
<accession>A0ACB9A9U5</accession>
<organism evidence="1 2">
    <name type="scientific">Arctium lappa</name>
    <name type="common">Greater burdock</name>
    <name type="synonym">Lappa major</name>
    <dbReference type="NCBI Taxonomy" id="4217"/>
    <lineage>
        <taxon>Eukaryota</taxon>
        <taxon>Viridiplantae</taxon>
        <taxon>Streptophyta</taxon>
        <taxon>Embryophyta</taxon>
        <taxon>Tracheophyta</taxon>
        <taxon>Spermatophyta</taxon>
        <taxon>Magnoliopsida</taxon>
        <taxon>eudicotyledons</taxon>
        <taxon>Gunneridae</taxon>
        <taxon>Pentapetalae</taxon>
        <taxon>asterids</taxon>
        <taxon>campanulids</taxon>
        <taxon>Asterales</taxon>
        <taxon>Asteraceae</taxon>
        <taxon>Carduoideae</taxon>
        <taxon>Cardueae</taxon>
        <taxon>Arctiinae</taxon>
        <taxon>Arctium</taxon>
    </lineage>
</organism>
<dbReference type="Proteomes" id="UP001055879">
    <property type="component" value="Linkage Group LG08"/>
</dbReference>
<name>A0ACB9A9U5_ARCLA</name>
<keyword evidence="2" id="KW-1185">Reference proteome</keyword>
<reference evidence="2" key="1">
    <citation type="journal article" date="2022" name="Mol. Ecol. Resour.">
        <title>The genomes of chicory, endive, great burdock and yacon provide insights into Asteraceae palaeo-polyploidization history and plant inulin production.</title>
        <authorList>
            <person name="Fan W."/>
            <person name="Wang S."/>
            <person name="Wang H."/>
            <person name="Wang A."/>
            <person name="Jiang F."/>
            <person name="Liu H."/>
            <person name="Zhao H."/>
            <person name="Xu D."/>
            <person name="Zhang Y."/>
        </authorList>
    </citation>
    <scope>NUCLEOTIDE SEQUENCE [LARGE SCALE GENOMIC DNA]</scope>
    <source>
        <strain evidence="2">cv. Niubang</strain>
    </source>
</reference>
<evidence type="ECO:0000313" key="2">
    <source>
        <dbReference type="Proteomes" id="UP001055879"/>
    </source>
</evidence>
<sequence length="595" mass="68639">MASMCFFPCSILHYKNPLATTKGLDLCKPLRSSSPSKSVAVTEDESLVRRSANYAPPLWPFDHVQSLSSEYTGDDYEARADSLKKAVKTMIQKVVMGNPVKRLELVDNLQRLGISYHFEEEISQVLEMVYNDYYKNEEQWNGMDMNLKALGFRLLRQHGHHVPQEIFLNFKHKTQNVKPQSNDDNNHIVGMLNLYEASYHSFDDESILEDVRNFTTKFLKESLDTIDESSSLRSLISHALELPLHWRIGRLEAKWFIETYKETVNPTLMELAILDFNMVQAINLQDLKDSSRWWRNTCWDKKLNFSRDRLVEGYMWTIGVWYLPKFSVGRRTLTKVNAIINAFDDIYDVYGTLNELQQFTDVITRWDINAVEELPDYMKICFVGSYNVINEMAYNTLVNTGVFILPYLNKGWEDLCKSYLVEAQWYQSGYTPTLKEYLDNACISISVPVGLLHCNFLTYNYTSNQEILQYMEKSANIIHYSALILRLADDLGTSADEMARGDNPKSIQCYMHETGATEDEARSYMKTLMFKTWKKLNKERADAAATSQFSLEFECAANLARMAPFMYSQGDGYGSPELAKSHILSLLFNPIQGLN</sequence>